<dbReference type="AlphaFoldDB" id="A0A8C2NY45"/>
<organism evidence="1">
    <name type="scientific">Capra hircus</name>
    <name type="common">Goat</name>
    <dbReference type="NCBI Taxonomy" id="9925"/>
    <lineage>
        <taxon>Eukaryota</taxon>
        <taxon>Metazoa</taxon>
        <taxon>Chordata</taxon>
        <taxon>Craniata</taxon>
        <taxon>Vertebrata</taxon>
        <taxon>Euteleostomi</taxon>
        <taxon>Mammalia</taxon>
        <taxon>Eutheria</taxon>
        <taxon>Laurasiatheria</taxon>
        <taxon>Artiodactyla</taxon>
        <taxon>Ruminantia</taxon>
        <taxon>Pecora</taxon>
        <taxon>Bovidae</taxon>
        <taxon>Caprinae</taxon>
        <taxon>Capra</taxon>
    </lineage>
</organism>
<protein>
    <submittedName>
        <fullName evidence="1">Uncharacterized protein</fullName>
    </submittedName>
</protein>
<dbReference type="Ensembl" id="ENSCHIT00010016444.1">
    <property type="protein sequence ID" value="ENSCHIP00010011645.1"/>
    <property type="gene ID" value="ENSCHIG00010008656.1"/>
</dbReference>
<accession>A0A8C2NY45</accession>
<proteinExistence type="predicted"/>
<name>A0A8C2NY45_CAPHI</name>
<evidence type="ECO:0000313" key="1">
    <source>
        <dbReference type="Ensembl" id="ENSCHIP00010011645.1"/>
    </source>
</evidence>
<sequence>MDPAPFYLPALSLIMRHHMSSHSVGHQSHCPIPWLPSLVCLLVGDYCEDPRKQCSWPRGPLLATGF</sequence>
<reference evidence="1" key="1">
    <citation type="submission" date="2019-03" db="EMBL/GenBank/DDBJ databases">
        <title>Genome sequencing and reference-guided assembly of Black Bengal Goat (Capra hircus).</title>
        <authorList>
            <person name="Siddiki A.Z."/>
            <person name="Baten A."/>
            <person name="Billah M."/>
            <person name="Alam M.A.U."/>
            <person name="Shawrob K.S.M."/>
            <person name="Saha S."/>
            <person name="Chowdhury M."/>
            <person name="Rahman A.H."/>
            <person name="Stear M."/>
            <person name="Miah G."/>
            <person name="Das G.B."/>
            <person name="Hossain M.M."/>
            <person name="Kumkum M."/>
            <person name="Islam M.S."/>
            <person name="Mollah A.M."/>
            <person name="Ahsan A."/>
            <person name="Tusar F."/>
            <person name="Khan M.K.I."/>
        </authorList>
    </citation>
    <scope>NUCLEOTIDE SEQUENCE [LARGE SCALE GENOMIC DNA]</scope>
</reference>
<reference evidence="1" key="2">
    <citation type="submission" date="2025-08" db="UniProtKB">
        <authorList>
            <consortium name="Ensembl"/>
        </authorList>
    </citation>
    <scope>IDENTIFICATION</scope>
</reference>